<dbReference type="GO" id="GO:0009116">
    <property type="term" value="P:nucleoside metabolic process"/>
    <property type="evidence" value="ECO:0007669"/>
    <property type="project" value="InterPro"/>
</dbReference>
<dbReference type="InterPro" id="IPR020581">
    <property type="entry name" value="GDC_P"/>
</dbReference>
<reference evidence="6" key="1">
    <citation type="submission" date="2017-02" db="EMBL/GenBank/DDBJ databases">
        <title>Delving into the versatile metabolic prowess of the omnipresent phylum Bacteroidetes.</title>
        <authorList>
            <person name="Nobu M.K."/>
            <person name="Mei R."/>
            <person name="Narihiro T."/>
            <person name="Kuroda K."/>
            <person name="Liu W.-T."/>
        </authorList>
    </citation>
    <scope>NUCLEOTIDE SEQUENCE</scope>
    <source>
        <strain evidence="6">ADurb.Bin276</strain>
    </source>
</reference>
<accession>A0A1V5SV65</accession>
<evidence type="ECO:0000256" key="3">
    <source>
        <dbReference type="ARBA" id="ARBA00049026"/>
    </source>
</evidence>
<dbReference type="Gene3D" id="3.40.640.10">
    <property type="entry name" value="Type I PLP-dependent aspartate aminotransferase-like (Major domain)"/>
    <property type="match status" value="1"/>
</dbReference>
<protein>
    <recommendedName>
        <fullName evidence="4">Probable glycine dehydrogenase (decarboxylating) subunit 1</fullName>
        <ecNumber evidence="4">1.4.4.2</ecNumber>
    </recommendedName>
    <alternativeName>
        <fullName evidence="4">Glycine cleavage system P-protein subunit 1</fullName>
    </alternativeName>
    <alternativeName>
        <fullName evidence="4">Glycine decarboxylase subunit 1</fullName>
    </alternativeName>
    <alternativeName>
        <fullName evidence="4">Glycine dehydrogenase (aminomethyl-transferring) subunit 1</fullName>
    </alternativeName>
</protein>
<evidence type="ECO:0000313" key="6">
    <source>
        <dbReference type="EMBL" id="OQA58133.1"/>
    </source>
</evidence>
<evidence type="ECO:0000256" key="1">
    <source>
        <dbReference type="ARBA" id="ARBA00003788"/>
    </source>
</evidence>
<name>A0A1V5SV65_9BACT</name>
<comment type="subunit">
    <text evidence="4">The glycine cleavage system is composed of four proteins: P, T, L and H. In this organism, the P 'protein' is a heterodimer of two subunits.</text>
</comment>
<evidence type="ECO:0000259" key="5">
    <source>
        <dbReference type="Pfam" id="PF02347"/>
    </source>
</evidence>
<dbReference type="EC" id="1.4.4.2" evidence="4"/>
<comment type="function">
    <text evidence="1 4">The glycine cleavage system catalyzes the degradation of glycine. The P protein binds the alpha-amino group of glycine through its pyridoxal phosphate cofactor; CO(2) is released and the remaining methylamine moiety is then transferred to the lipoamide cofactor of the H protein.</text>
</comment>
<evidence type="ECO:0000256" key="4">
    <source>
        <dbReference type="HAMAP-Rule" id="MF_00712"/>
    </source>
</evidence>
<dbReference type="Gene3D" id="3.90.1150.10">
    <property type="entry name" value="Aspartate Aminotransferase, domain 1"/>
    <property type="match status" value="1"/>
</dbReference>
<dbReference type="HAMAP" id="MF_00712">
    <property type="entry name" value="GcvPA"/>
    <property type="match status" value="1"/>
</dbReference>
<dbReference type="InterPro" id="IPR015421">
    <property type="entry name" value="PyrdxlP-dep_Trfase_major"/>
</dbReference>
<dbReference type="InterPro" id="IPR015424">
    <property type="entry name" value="PyrdxlP-dep_Trfase"/>
</dbReference>
<dbReference type="PIRSF" id="PIRSF006815">
    <property type="entry name" value="GcvPA"/>
    <property type="match status" value="1"/>
</dbReference>
<dbReference type="CDD" id="cd00613">
    <property type="entry name" value="GDC-P"/>
    <property type="match status" value="1"/>
</dbReference>
<dbReference type="InterPro" id="IPR023010">
    <property type="entry name" value="GcvPA"/>
</dbReference>
<dbReference type="InterPro" id="IPR049315">
    <property type="entry name" value="GDC-P_N"/>
</dbReference>
<dbReference type="GO" id="GO:0004375">
    <property type="term" value="F:glycine dehydrogenase (decarboxylating) activity"/>
    <property type="evidence" value="ECO:0007669"/>
    <property type="project" value="UniProtKB-EC"/>
</dbReference>
<dbReference type="InterPro" id="IPR015422">
    <property type="entry name" value="PyrdxlP-dep_Trfase_small"/>
</dbReference>
<dbReference type="NCBIfam" id="NF001696">
    <property type="entry name" value="PRK00451.1"/>
    <property type="match status" value="1"/>
</dbReference>
<comment type="catalytic activity">
    <reaction evidence="3 4">
        <text>N(6)-[(R)-lipoyl]-L-lysyl-[glycine-cleavage complex H protein] + glycine + H(+) = N(6)-[(R)-S(8)-aminomethyldihydrolipoyl]-L-lysyl-[glycine-cleavage complex H protein] + CO2</text>
        <dbReference type="Rhea" id="RHEA:24304"/>
        <dbReference type="Rhea" id="RHEA-COMP:10494"/>
        <dbReference type="Rhea" id="RHEA-COMP:10495"/>
        <dbReference type="ChEBI" id="CHEBI:15378"/>
        <dbReference type="ChEBI" id="CHEBI:16526"/>
        <dbReference type="ChEBI" id="CHEBI:57305"/>
        <dbReference type="ChEBI" id="CHEBI:83099"/>
        <dbReference type="ChEBI" id="CHEBI:83143"/>
        <dbReference type="EC" id="1.4.4.2"/>
    </reaction>
</comment>
<keyword evidence="2 4" id="KW-0560">Oxidoreductase</keyword>
<proteinExistence type="inferred from homology"/>
<dbReference type="Pfam" id="PF02347">
    <property type="entry name" value="GDC-P"/>
    <property type="match status" value="1"/>
</dbReference>
<dbReference type="EMBL" id="MWBQ01000078">
    <property type="protein sequence ID" value="OQA58133.1"/>
    <property type="molecule type" value="Genomic_DNA"/>
</dbReference>
<evidence type="ECO:0000256" key="2">
    <source>
        <dbReference type="ARBA" id="ARBA00023002"/>
    </source>
</evidence>
<dbReference type="SUPFAM" id="SSF53383">
    <property type="entry name" value="PLP-dependent transferases"/>
    <property type="match status" value="1"/>
</dbReference>
<dbReference type="GO" id="GO:0019464">
    <property type="term" value="P:glycine decarboxylation via glycine cleavage system"/>
    <property type="evidence" value="ECO:0007669"/>
    <property type="project" value="UniProtKB-UniRule"/>
</dbReference>
<comment type="similarity">
    <text evidence="4">Belongs to the GcvP family. N-terminal subunit subfamily.</text>
</comment>
<dbReference type="PANTHER" id="PTHR42806">
    <property type="entry name" value="GLYCINE CLEAVAGE SYSTEM P-PROTEIN"/>
    <property type="match status" value="1"/>
</dbReference>
<dbReference type="Proteomes" id="UP000485569">
    <property type="component" value="Unassembled WGS sequence"/>
</dbReference>
<organism evidence="6">
    <name type="scientific">Candidatus Atribacter allofermentans</name>
    <dbReference type="NCBI Taxonomy" id="1852833"/>
    <lineage>
        <taxon>Bacteria</taxon>
        <taxon>Pseudomonadati</taxon>
        <taxon>Atribacterota</taxon>
        <taxon>Atribacteria</taxon>
        <taxon>Atribacterales</taxon>
        <taxon>Atribacteraceae</taxon>
        <taxon>Atribacter</taxon>
    </lineage>
</organism>
<dbReference type="AlphaFoldDB" id="A0A1V5SV65"/>
<feature type="domain" description="Glycine cleavage system P-protein N-terminal" evidence="5">
    <location>
        <begin position="1"/>
        <end position="442"/>
    </location>
</feature>
<dbReference type="PANTHER" id="PTHR42806:SF1">
    <property type="entry name" value="GLYCINE DEHYDROGENASE (DECARBOXYLATING)"/>
    <property type="match status" value="1"/>
</dbReference>
<sequence length="447" mass="49681">MRYIPTTDQDRKEMLKSLGLQSVEELFDDVPDRVRLQGELNLPSAQTEYELFKSLKSLAEKNNNLEQYPSFLGAGAYGHLIPSAVQHILSRSEFYTAYTPYQPEISQGVLQAIYEYQSLICSLTGMDVANASLYDGATALAEAAVLAGEATKRKKIFLPMTIHPEYRMVTQLYLENRGMEVIQIPHDKGQTDLNYLKDNINEEIAGVLIQQPNFFGILEEVKEVASLTQKFGALLVVSVNPISLGILEAPGHYGADIAVGEGQGLGNPVAFGGPFLGFFATRDRFIRQIPGRIVGATKDIEGKRGFVLTLQTREQHIRRQRASSNICSNQALNALAATVFLCLVGKKGLQEVANLCLQKAHYAYRKITSIKGYSPLFTQPFFHEFPIQTPDSPEVINKVLLEKGIIGGLDLKRHYPELGPSMLLCVTEARTKKEIDTLVQALENYHE</sequence>
<gene>
    <name evidence="4 6" type="primary">gcvPA</name>
    <name evidence="6" type="ORF">BWY41_01098</name>
</gene>
<comment type="caution">
    <text evidence="6">The sequence shown here is derived from an EMBL/GenBank/DDBJ whole genome shotgun (WGS) entry which is preliminary data.</text>
</comment>